<dbReference type="EMBL" id="MU853584">
    <property type="protein sequence ID" value="KAK4143642.1"/>
    <property type="molecule type" value="Genomic_DNA"/>
</dbReference>
<dbReference type="RefSeq" id="XP_062637013.1">
    <property type="nucleotide sequence ID" value="XM_062783817.1"/>
</dbReference>
<dbReference type="AlphaFoldDB" id="A0AAN6V2I2"/>
<evidence type="ECO:0000313" key="1">
    <source>
        <dbReference type="EMBL" id="KAK4143642.1"/>
    </source>
</evidence>
<proteinExistence type="predicted"/>
<dbReference type="InterPro" id="IPR011009">
    <property type="entry name" value="Kinase-like_dom_sf"/>
</dbReference>
<name>A0AAN6V2I2_9PEZI</name>
<dbReference type="SUPFAM" id="SSF56112">
    <property type="entry name" value="Protein kinase-like (PK-like)"/>
    <property type="match status" value="1"/>
</dbReference>
<dbReference type="Proteomes" id="UP001302676">
    <property type="component" value="Unassembled WGS sequence"/>
</dbReference>
<reference evidence="1" key="2">
    <citation type="submission" date="2023-05" db="EMBL/GenBank/DDBJ databases">
        <authorList>
            <consortium name="Lawrence Berkeley National Laboratory"/>
            <person name="Steindorff A."/>
            <person name="Hensen N."/>
            <person name="Bonometti L."/>
            <person name="Westerberg I."/>
            <person name="Brannstrom I.O."/>
            <person name="Guillou S."/>
            <person name="Cros-Aarteil S."/>
            <person name="Calhoun S."/>
            <person name="Haridas S."/>
            <person name="Kuo A."/>
            <person name="Mondo S."/>
            <person name="Pangilinan J."/>
            <person name="Riley R."/>
            <person name="Labutti K."/>
            <person name="Andreopoulos B."/>
            <person name="Lipzen A."/>
            <person name="Chen C."/>
            <person name="Yanf M."/>
            <person name="Daum C."/>
            <person name="Ng V."/>
            <person name="Clum A."/>
            <person name="Ohm R."/>
            <person name="Martin F."/>
            <person name="Silar P."/>
            <person name="Natvig D."/>
            <person name="Lalanne C."/>
            <person name="Gautier V."/>
            <person name="Ament-Velasquez S.L."/>
            <person name="Kruys A."/>
            <person name="Hutchinson M.I."/>
            <person name="Powell A.J."/>
            <person name="Barry K."/>
            <person name="Miller A.N."/>
            <person name="Grigoriev I.V."/>
            <person name="Debuchy R."/>
            <person name="Gladieux P."/>
            <person name="Thoren M.H."/>
            <person name="Johannesson H."/>
        </authorList>
    </citation>
    <scope>NUCLEOTIDE SEQUENCE</scope>
    <source>
        <strain evidence="1">CBS 141.50</strain>
    </source>
</reference>
<dbReference type="GeneID" id="87820430"/>
<organism evidence="1 2">
    <name type="scientific">Dichotomopilus funicola</name>
    <dbReference type="NCBI Taxonomy" id="1934379"/>
    <lineage>
        <taxon>Eukaryota</taxon>
        <taxon>Fungi</taxon>
        <taxon>Dikarya</taxon>
        <taxon>Ascomycota</taxon>
        <taxon>Pezizomycotina</taxon>
        <taxon>Sordariomycetes</taxon>
        <taxon>Sordariomycetidae</taxon>
        <taxon>Sordariales</taxon>
        <taxon>Chaetomiaceae</taxon>
        <taxon>Dichotomopilus</taxon>
    </lineage>
</organism>
<protein>
    <submittedName>
        <fullName evidence="1">Uncharacterized protein</fullName>
    </submittedName>
</protein>
<reference evidence="1" key="1">
    <citation type="journal article" date="2023" name="Mol. Phylogenet. Evol.">
        <title>Genome-scale phylogeny and comparative genomics of the fungal order Sordariales.</title>
        <authorList>
            <person name="Hensen N."/>
            <person name="Bonometti L."/>
            <person name="Westerberg I."/>
            <person name="Brannstrom I.O."/>
            <person name="Guillou S."/>
            <person name="Cros-Aarteil S."/>
            <person name="Calhoun S."/>
            <person name="Haridas S."/>
            <person name="Kuo A."/>
            <person name="Mondo S."/>
            <person name="Pangilinan J."/>
            <person name="Riley R."/>
            <person name="LaButti K."/>
            <person name="Andreopoulos B."/>
            <person name="Lipzen A."/>
            <person name="Chen C."/>
            <person name="Yan M."/>
            <person name="Daum C."/>
            <person name="Ng V."/>
            <person name="Clum A."/>
            <person name="Steindorff A."/>
            <person name="Ohm R.A."/>
            <person name="Martin F."/>
            <person name="Silar P."/>
            <person name="Natvig D.O."/>
            <person name="Lalanne C."/>
            <person name="Gautier V."/>
            <person name="Ament-Velasquez S.L."/>
            <person name="Kruys A."/>
            <person name="Hutchinson M.I."/>
            <person name="Powell A.J."/>
            <person name="Barry K."/>
            <person name="Miller A.N."/>
            <person name="Grigoriev I.V."/>
            <person name="Debuchy R."/>
            <person name="Gladieux P."/>
            <person name="Hiltunen Thoren M."/>
            <person name="Johannesson H."/>
        </authorList>
    </citation>
    <scope>NUCLEOTIDE SEQUENCE</scope>
    <source>
        <strain evidence="1">CBS 141.50</strain>
    </source>
</reference>
<evidence type="ECO:0000313" key="2">
    <source>
        <dbReference type="Proteomes" id="UP001302676"/>
    </source>
</evidence>
<accession>A0AAN6V2I2</accession>
<comment type="caution">
    <text evidence="1">The sequence shown here is derived from an EMBL/GenBank/DDBJ whole genome shotgun (WGS) entry which is preliminary data.</text>
</comment>
<gene>
    <name evidence="1" type="ORF">C8A04DRAFT_37258</name>
</gene>
<keyword evidence="2" id="KW-1185">Reference proteome</keyword>
<sequence>MSFIEGTPERYQPNKTLLIREHRPPAPFGINGSYRDSPRPVVDWDSLPRYISRVEVALAYPPMENETQPTSYTTPAHERTLTITGSKTRRHKDATGRDRGGAHVLTCFLDGDPTVEYVAKIYDAADYPLSLQPIPGVGGVLAPAYFGSWTFALDVNSPDVNPDEDPEPDHPKLEPSRRWVRMILLELVAGECLVDMMEKAEVSSPTPERRYATTTDYSQLPPEDFRLLVMRNIIETDITIWWEGLLTHNDIEPHNIIVRPNGKVVIIDFNVAQLFNFTYYGDDHPRQLGPDDPYALTQPESPIMRYWPIPFGGAYTGWESSMWKHWVPTAWIEDPNRSTEWLVKTYRGDTRFAPLSQRWLNTFSHSQLDPRAVRLLESLGRKPAEEGE</sequence>